<evidence type="ECO:0000256" key="10">
    <source>
        <dbReference type="RuleBase" id="RU000688"/>
    </source>
</evidence>
<dbReference type="AlphaFoldDB" id="A0AAN8XCV8"/>
<feature type="non-terminal residue" evidence="13">
    <location>
        <position position="257"/>
    </location>
</feature>
<keyword evidence="6 10" id="KW-0297">G-protein coupled receptor</keyword>
<dbReference type="Proteomes" id="UP001381693">
    <property type="component" value="Unassembled WGS sequence"/>
</dbReference>
<evidence type="ECO:0000256" key="6">
    <source>
        <dbReference type="ARBA" id="ARBA00023040"/>
    </source>
</evidence>
<dbReference type="PANTHER" id="PTHR24230:SF163">
    <property type="entry name" value="CORAZONIN RECEPTOR, ISOFORM B"/>
    <property type="match status" value="1"/>
</dbReference>
<feature type="domain" description="G-protein coupled receptors family 1 profile" evidence="12">
    <location>
        <begin position="79"/>
        <end position="257"/>
    </location>
</feature>
<dbReference type="PRINTS" id="PR00237">
    <property type="entry name" value="GPCRRHODOPSN"/>
</dbReference>
<evidence type="ECO:0000313" key="14">
    <source>
        <dbReference type="Proteomes" id="UP001381693"/>
    </source>
</evidence>
<evidence type="ECO:0000256" key="4">
    <source>
        <dbReference type="ARBA" id="ARBA00022692"/>
    </source>
</evidence>
<feature type="transmembrane region" description="Helical" evidence="11">
    <location>
        <begin position="100"/>
        <end position="125"/>
    </location>
</feature>
<accession>A0AAN8XCV8</accession>
<protein>
    <submittedName>
        <fullName evidence="13">G-protein coupled receptor activity protein</fullName>
    </submittedName>
</protein>
<evidence type="ECO:0000256" key="9">
    <source>
        <dbReference type="ARBA" id="ARBA00023224"/>
    </source>
</evidence>
<dbReference type="GO" id="GO:0035237">
    <property type="term" value="F:corazonin receptor activity"/>
    <property type="evidence" value="ECO:0007669"/>
    <property type="project" value="TreeGrafter"/>
</dbReference>
<dbReference type="PROSITE" id="PS00237">
    <property type="entry name" value="G_PROTEIN_RECEP_F1_1"/>
    <property type="match status" value="1"/>
</dbReference>
<dbReference type="InterPro" id="IPR017452">
    <property type="entry name" value="GPCR_Rhodpsn_7TM"/>
</dbReference>
<dbReference type="InterPro" id="IPR000276">
    <property type="entry name" value="GPCR_Rhodpsn"/>
</dbReference>
<evidence type="ECO:0000256" key="2">
    <source>
        <dbReference type="ARBA" id="ARBA00010663"/>
    </source>
</evidence>
<comment type="subcellular location">
    <subcellularLocation>
        <location evidence="1">Cell membrane</location>
        <topology evidence="1">Multi-pass membrane protein</topology>
    </subcellularLocation>
</comment>
<sequence length="257" mass="29401">MWLGSQTALSNLTEDITVTSLEMNYTETSLKNDCDYKFNISLNESLHNATCLEQAPQFTVESMIRGSVLSIMAILSLIGNTATIISIARQRSRLNSTVYILIRHLSIADLFVTFACTVTEAVWTYTVQWYGGNVLCKLMKYLQMFSLHLSTFILVLIGMDRYYAVKYPMRRSDIRKYIGYGIIFIWTLSGIFSIPQAVVFHVLKGPFTEEFYQCVTYGTYSAHWQEHLYMSFGLTCMFILPLVILTATYVSTFITLK</sequence>
<keyword evidence="4 10" id="KW-0812">Transmembrane</keyword>
<evidence type="ECO:0000256" key="11">
    <source>
        <dbReference type="SAM" id="Phobius"/>
    </source>
</evidence>
<dbReference type="PROSITE" id="PS50262">
    <property type="entry name" value="G_PROTEIN_RECEP_F1_2"/>
    <property type="match status" value="1"/>
</dbReference>
<evidence type="ECO:0000256" key="1">
    <source>
        <dbReference type="ARBA" id="ARBA00004651"/>
    </source>
</evidence>
<keyword evidence="14" id="KW-1185">Reference proteome</keyword>
<proteinExistence type="inferred from homology"/>
<dbReference type="GO" id="GO:0005886">
    <property type="term" value="C:plasma membrane"/>
    <property type="evidence" value="ECO:0007669"/>
    <property type="project" value="UniProtKB-SubCell"/>
</dbReference>
<evidence type="ECO:0000256" key="8">
    <source>
        <dbReference type="ARBA" id="ARBA00023170"/>
    </source>
</evidence>
<comment type="similarity">
    <text evidence="2 10">Belongs to the G-protein coupled receptor 1 family.</text>
</comment>
<evidence type="ECO:0000313" key="13">
    <source>
        <dbReference type="EMBL" id="KAK7081837.1"/>
    </source>
</evidence>
<evidence type="ECO:0000256" key="5">
    <source>
        <dbReference type="ARBA" id="ARBA00022989"/>
    </source>
</evidence>
<reference evidence="13 14" key="1">
    <citation type="submission" date="2023-11" db="EMBL/GenBank/DDBJ databases">
        <title>Halocaridina rubra genome assembly.</title>
        <authorList>
            <person name="Smith C."/>
        </authorList>
    </citation>
    <scope>NUCLEOTIDE SEQUENCE [LARGE SCALE GENOMIC DNA]</scope>
    <source>
        <strain evidence="13">EP-1</strain>
        <tissue evidence="13">Whole</tissue>
    </source>
</reference>
<evidence type="ECO:0000256" key="3">
    <source>
        <dbReference type="ARBA" id="ARBA00022475"/>
    </source>
</evidence>
<evidence type="ECO:0000259" key="12">
    <source>
        <dbReference type="PROSITE" id="PS50262"/>
    </source>
</evidence>
<comment type="caution">
    <text evidence="13">The sequence shown here is derived from an EMBL/GenBank/DDBJ whole genome shotgun (WGS) entry which is preliminary data.</text>
</comment>
<dbReference type="EMBL" id="JAXCGZ010004403">
    <property type="protein sequence ID" value="KAK7081837.1"/>
    <property type="molecule type" value="Genomic_DNA"/>
</dbReference>
<keyword evidence="3" id="KW-1003">Cell membrane</keyword>
<dbReference type="SUPFAM" id="SSF81321">
    <property type="entry name" value="Family A G protein-coupled receptor-like"/>
    <property type="match status" value="1"/>
</dbReference>
<keyword evidence="7 11" id="KW-0472">Membrane</keyword>
<feature type="transmembrane region" description="Helical" evidence="11">
    <location>
        <begin position="68"/>
        <end position="88"/>
    </location>
</feature>
<keyword evidence="5 11" id="KW-1133">Transmembrane helix</keyword>
<name>A0AAN8XCV8_HALRR</name>
<gene>
    <name evidence="13" type="primary">GPRGNR2</name>
    <name evidence="13" type="ORF">SK128_012930</name>
</gene>
<feature type="transmembrane region" description="Helical" evidence="11">
    <location>
        <begin position="145"/>
        <end position="165"/>
    </location>
</feature>
<feature type="transmembrane region" description="Helical" evidence="11">
    <location>
        <begin position="228"/>
        <end position="256"/>
    </location>
</feature>
<feature type="transmembrane region" description="Helical" evidence="11">
    <location>
        <begin position="177"/>
        <end position="203"/>
    </location>
</feature>
<dbReference type="PANTHER" id="PTHR24230">
    <property type="entry name" value="G-PROTEIN COUPLED RECEPTOR"/>
    <property type="match status" value="1"/>
</dbReference>
<dbReference type="Gene3D" id="1.20.1070.10">
    <property type="entry name" value="Rhodopsin 7-helix transmembrane proteins"/>
    <property type="match status" value="1"/>
</dbReference>
<keyword evidence="8 10" id="KW-0675">Receptor</keyword>
<keyword evidence="9 10" id="KW-0807">Transducer</keyword>
<organism evidence="13 14">
    <name type="scientific">Halocaridina rubra</name>
    <name type="common">Hawaiian red shrimp</name>
    <dbReference type="NCBI Taxonomy" id="373956"/>
    <lineage>
        <taxon>Eukaryota</taxon>
        <taxon>Metazoa</taxon>
        <taxon>Ecdysozoa</taxon>
        <taxon>Arthropoda</taxon>
        <taxon>Crustacea</taxon>
        <taxon>Multicrustacea</taxon>
        <taxon>Malacostraca</taxon>
        <taxon>Eumalacostraca</taxon>
        <taxon>Eucarida</taxon>
        <taxon>Decapoda</taxon>
        <taxon>Pleocyemata</taxon>
        <taxon>Caridea</taxon>
        <taxon>Atyoidea</taxon>
        <taxon>Atyidae</taxon>
        <taxon>Halocaridina</taxon>
    </lineage>
</organism>
<evidence type="ECO:0000256" key="7">
    <source>
        <dbReference type="ARBA" id="ARBA00023136"/>
    </source>
</evidence>
<dbReference type="Pfam" id="PF00001">
    <property type="entry name" value="7tm_1"/>
    <property type="match status" value="1"/>
</dbReference>